<accession>A0A6J4S2F2</accession>
<evidence type="ECO:0008006" key="3">
    <source>
        <dbReference type="Google" id="ProtNLM"/>
    </source>
</evidence>
<dbReference type="AlphaFoldDB" id="A0A6J4S2F2"/>
<name>A0A6J4S2F2_9ACTN</name>
<keyword evidence="1" id="KW-1133">Transmembrane helix</keyword>
<organism evidence="2">
    <name type="scientific">uncultured Solirubrobacteraceae bacterium</name>
    <dbReference type="NCBI Taxonomy" id="1162706"/>
    <lineage>
        <taxon>Bacteria</taxon>
        <taxon>Bacillati</taxon>
        <taxon>Actinomycetota</taxon>
        <taxon>Thermoleophilia</taxon>
        <taxon>Solirubrobacterales</taxon>
        <taxon>Solirubrobacteraceae</taxon>
        <taxon>environmental samples</taxon>
    </lineage>
</organism>
<feature type="transmembrane region" description="Helical" evidence="1">
    <location>
        <begin position="66"/>
        <end position="86"/>
    </location>
</feature>
<evidence type="ECO:0000256" key="1">
    <source>
        <dbReference type="SAM" id="Phobius"/>
    </source>
</evidence>
<dbReference type="EMBL" id="CADCVJ010000172">
    <property type="protein sequence ID" value="CAA9481223.1"/>
    <property type="molecule type" value="Genomic_DNA"/>
</dbReference>
<feature type="transmembrane region" description="Helical" evidence="1">
    <location>
        <begin position="98"/>
        <end position="116"/>
    </location>
</feature>
<protein>
    <recommendedName>
        <fullName evidence="3">DoxX family protein</fullName>
    </recommendedName>
</protein>
<evidence type="ECO:0000313" key="2">
    <source>
        <dbReference type="EMBL" id="CAA9481223.1"/>
    </source>
</evidence>
<feature type="transmembrane region" description="Helical" evidence="1">
    <location>
        <begin position="147"/>
        <end position="164"/>
    </location>
</feature>
<reference evidence="2" key="1">
    <citation type="submission" date="2020-02" db="EMBL/GenBank/DDBJ databases">
        <authorList>
            <person name="Meier V. D."/>
        </authorList>
    </citation>
    <scope>NUCLEOTIDE SEQUENCE</scope>
    <source>
        <strain evidence="2">AVDCRST_MAG38</strain>
    </source>
</reference>
<sequence>MPAVLAHQTWFEDGRYAVDWSFAAEPLTLALLATAVIATLAARLMARWRPGLDIPFFGRLAPWMPFAIRMHLAVSLVALLSLGFYLSPAMDLQADLPGLLLGAVMAVTAIGMATGWHARAAAGLLVAAGPLGMLEFGFWAVAQRVDLLGLALFVLIAGPGRWSADFERGAAREMTAESAARAVWALRVAAGVGLIVVAFAEKLATPEFALAFLAERPQFNVAQQIGLPLSDLEFIRIAGSIEVLFGLLLISGALPQAVVLIAGVPFNATLWFFGINELAGHLPIYGAMLVLLVFGSDPDLRAATGHLWPFGRSSPPVSSASLPGEAPARVPA</sequence>
<feature type="transmembrane region" description="Helical" evidence="1">
    <location>
        <begin position="270"/>
        <end position="294"/>
    </location>
</feature>
<proteinExistence type="predicted"/>
<feature type="transmembrane region" description="Helical" evidence="1">
    <location>
        <begin position="27"/>
        <end position="46"/>
    </location>
</feature>
<feature type="transmembrane region" description="Helical" evidence="1">
    <location>
        <begin position="243"/>
        <end position="264"/>
    </location>
</feature>
<keyword evidence="1" id="KW-0472">Membrane</keyword>
<keyword evidence="1" id="KW-0812">Transmembrane</keyword>
<gene>
    <name evidence="2" type="ORF">AVDCRST_MAG38-2036</name>
</gene>